<keyword evidence="4" id="KW-1185">Reference proteome</keyword>
<evidence type="ECO:0000313" key="4">
    <source>
        <dbReference type="Proteomes" id="UP000007029"/>
    </source>
</evidence>
<feature type="region of interest" description="Disordered" evidence="1">
    <location>
        <begin position="215"/>
        <end position="287"/>
    </location>
</feature>
<reference evidence="3 4" key="1">
    <citation type="journal article" date="2007" name="J. Bacteriol.">
        <title>The complete genome sequence of Roseobacter denitrificans reveals a mixotrophic rather than photosynthetic metabolism.</title>
        <authorList>
            <person name="Swingley W.D."/>
            <person name="Sadekar S."/>
            <person name="Mastrian S.D."/>
            <person name="Matthies H.J."/>
            <person name="Hao J."/>
            <person name="Ramos H."/>
            <person name="Acharya C.R."/>
            <person name="Conrad A.L."/>
            <person name="Taylor H.L."/>
            <person name="Dejesa L.C."/>
            <person name="Shah M.K."/>
            <person name="O'huallachain M.E."/>
            <person name="Lince M.T."/>
            <person name="Blankenship R.E."/>
            <person name="Beatty J.T."/>
            <person name="Touchman J.W."/>
        </authorList>
    </citation>
    <scope>NUCLEOTIDE SEQUENCE [LARGE SCALE GENOMIC DNA]</scope>
    <source>
        <strain evidence="4">ATCC 33942 / OCh 114</strain>
    </source>
</reference>
<gene>
    <name evidence="3" type="ordered locus">RD1_1832</name>
</gene>
<dbReference type="KEGG" id="rde:RD1_1832"/>
<dbReference type="AlphaFoldDB" id="Q168Z6"/>
<dbReference type="EMBL" id="CP000362">
    <property type="protein sequence ID" value="ABG31447.1"/>
    <property type="molecule type" value="Genomic_DNA"/>
</dbReference>
<name>Q168Z6_ROSDO</name>
<dbReference type="HOGENOM" id="CLU_008842_0_0_5"/>
<evidence type="ECO:0000256" key="1">
    <source>
        <dbReference type="SAM" id="MobiDB-lite"/>
    </source>
</evidence>
<accession>Q168Z6</accession>
<evidence type="ECO:0000256" key="2">
    <source>
        <dbReference type="SAM" id="Phobius"/>
    </source>
</evidence>
<dbReference type="eggNOG" id="ENOG502Z7MY">
    <property type="taxonomic scope" value="Bacteria"/>
</dbReference>
<protein>
    <submittedName>
        <fullName evidence="3">Uncharacterized protein</fullName>
    </submittedName>
</protein>
<evidence type="ECO:0000313" key="3">
    <source>
        <dbReference type="EMBL" id="ABG31447.1"/>
    </source>
</evidence>
<sequence>MSSRDYRPTPFSGNTHAMRPNFALSLSHDGILLLHRTAAGWRSIGEADPASESLGEDLAGLQRRASALISGELLCKLVIPNDQIRYMAIETPGLEDAERRSAADRALEGATPYAVSELIIDVEADGDTTQIAAVARETLKEAEAFAIEHGFAPVSFVAIPIVDSFQREPFFGLTNAAQRLLEPGQDVARDEAVIHIVETPPQIVPDTMAEIPDVVDTPTPGPSFVSRRTVPTFRTDPPDPSVTAGFVQGEASVSPGFAEPPASFDAPQPKKPASVQPRPTAVRKPNNEAERLTVFGARSGNRLSNRFGSVGLLVAVFVVLFAGFAAFSSGAFGGGLSTLIARLSTPKPTAQFTTPIVEQAPLAEEKLEQPESSVSLASLNRDLTDEDAAVLDALRAADETDVAPALPPAPAPTPAPALTEDQLRADYADSGIWPLAPEVPSPPPLVGLEDLYITSIDPINPNFDAVALPALGGSPSDQSFLAPASPAPAGTTFDLDENGMVIATPEGSMNPDGIRIFAGAPAVRQPSNLLRVEDPGEDLATRLRLASFRPQVRPTDLIETTERATYSGLTREELGEYRPQLRPQSAQENALAAASLVSLDNAGGQALITQQSTEDFDGATARAVAASLRPDVRPRDFSATVAKIQSATPAPRASAVTTASAASVAPRVVAPKIPSSASASKEATVRNAINLRKVNLIGVYGKPSSRRALVRLSNGRYRKVEVGDSIDGGRVSAIGDAELRYQKSGRAIVLKMPRG</sequence>
<proteinExistence type="predicted"/>
<keyword evidence="2" id="KW-0472">Membrane</keyword>
<feature type="transmembrane region" description="Helical" evidence="2">
    <location>
        <begin position="307"/>
        <end position="327"/>
    </location>
</feature>
<dbReference type="SUPFAM" id="SSF53067">
    <property type="entry name" value="Actin-like ATPase domain"/>
    <property type="match status" value="1"/>
</dbReference>
<keyword evidence="2" id="KW-0812">Transmembrane</keyword>
<dbReference type="InterPro" id="IPR043129">
    <property type="entry name" value="ATPase_NBD"/>
</dbReference>
<dbReference type="Proteomes" id="UP000007029">
    <property type="component" value="Chromosome"/>
</dbReference>
<dbReference type="STRING" id="375451.RD1_1832"/>
<keyword evidence="2" id="KW-1133">Transmembrane helix</keyword>
<organism evidence="3 4">
    <name type="scientific">Roseobacter denitrificans (strain ATCC 33942 / OCh 114)</name>
    <name type="common">Erythrobacter sp. (strain OCh 114)</name>
    <name type="synonym">Roseobacter denitrificans</name>
    <dbReference type="NCBI Taxonomy" id="375451"/>
    <lineage>
        <taxon>Bacteria</taxon>
        <taxon>Pseudomonadati</taxon>
        <taxon>Pseudomonadota</taxon>
        <taxon>Alphaproteobacteria</taxon>
        <taxon>Rhodobacterales</taxon>
        <taxon>Roseobacteraceae</taxon>
        <taxon>Roseobacter</taxon>
    </lineage>
</organism>